<feature type="domain" description="Metallo-beta-lactamase" evidence="1">
    <location>
        <begin position="166"/>
        <end position="362"/>
    </location>
</feature>
<dbReference type="STRING" id="365046.Rta_22560"/>
<name>F5XZZ3_RAMTT</name>
<dbReference type="EMBL" id="CP000245">
    <property type="protein sequence ID" value="AEG93354.1"/>
    <property type="molecule type" value="Genomic_DNA"/>
</dbReference>
<dbReference type="AlphaFoldDB" id="F5XZZ3"/>
<accession>F5XZZ3</accession>
<reference evidence="2 3" key="2">
    <citation type="journal article" date="2011" name="PLoS ONE">
        <title>The Cyst-Dividing Bacterium Ramlibacter tataouinensis TTB310 Genome Reveals a Well-Stocked Toolbox for Adaptation to a Desert Environment.</title>
        <authorList>
            <person name="De Luca G."/>
            <person name="Barakat M."/>
            <person name="Ortet P."/>
            <person name="Fochesato S."/>
            <person name="Jourlin-Castelli C."/>
            <person name="Ansaldi M."/>
            <person name="Py B."/>
            <person name="Fichant G."/>
            <person name="Coutinho P.M."/>
            <person name="Voulhoux R."/>
            <person name="Bastien O."/>
            <person name="Marechal E."/>
            <person name="Henrissat B."/>
            <person name="Quentin Y."/>
            <person name="Noirot P."/>
            <person name="Filloux A."/>
            <person name="Mejean V."/>
            <person name="Dubow M.S."/>
            <person name="Barras F."/>
            <person name="Barbe V."/>
            <person name="Weissenbach J."/>
            <person name="Mihalcescu I."/>
            <person name="Vermeglio A."/>
            <person name="Achouak W."/>
            <person name="Heulin T."/>
        </authorList>
    </citation>
    <scope>NUCLEOTIDE SEQUENCE [LARGE SCALE GENOMIC DNA]</scope>
    <source>
        <strain evidence="3">ATCC BAA-407 / DSM 14655 / LMG 21543 / TTB310</strain>
    </source>
</reference>
<evidence type="ECO:0000259" key="1">
    <source>
        <dbReference type="Pfam" id="PF12706"/>
    </source>
</evidence>
<sequence>MGAPFEFRRMLGTQCDVLMAAPASSIRVHNAATIDLLRNLLSAAANAPPPAPARDARLAAAMLLAAVLGSGCASAAGACDAPFAASPQFDADSCRFRNPPNPHARPHSSGWQIWTRILLEKKQGTVPVDPIPVRRLDRAALDALDAGASHIVRLGHSSHLLKLRGRWWLIDPVFGERASPFSFAGPLRFHPPPLALADVPPIDGLVLSHDHYDHLDVVTIEALKERVQRYYVPLGVGERLRRWGIPAERIQEMDWWQQARAGEVTLTAAPAHHFSGRTLWDRDSTLWASWALDSGGERIFYSGDTGYHPAFGEIGRRLGPFAIALMENGAYNPRDWPSSHMVPEETVRAFKDLGARTLYLVHNSTFDLAFHPWREPLDRVADIAEREGLALATPEIGEVLTLGRPRTNHRWWKDLR</sequence>
<protein>
    <recommendedName>
        <fullName evidence="1">Metallo-beta-lactamase domain-containing protein</fullName>
    </recommendedName>
</protein>
<evidence type="ECO:0000313" key="2">
    <source>
        <dbReference type="EMBL" id="AEG93354.1"/>
    </source>
</evidence>
<dbReference type="SUPFAM" id="SSF56281">
    <property type="entry name" value="Metallo-hydrolase/oxidoreductase"/>
    <property type="match status" value="1"/>
</dbReference>
<keyword evidence="3" id="KW-1185">Reference proteome</keyword>
<dbReference type="InterPro" id="IPR036866">
    <property type="entry name" value="RibonucZ/Hydroxyglut_hydro"/>
</dbReference>
<dbReference type="InterPro" id="IPR001279">
    <property type="entry name" value="Metallo-B-lactamas"/>
</dbReference>
<proteinExistence type="predicted"/>
<gene>
    <name evidence="2" type="ordered locus">Rta_22560</name>
</gene>
<dbReference type="Gene3D" id="3.60.15.10">
    <property type="entry name" value="Ribonuclease Z/Hydroxyacylglutathione hydrolase-like"/>
    <property type="match status" value="1"/>
</dbReference>
<dbReference type="KEGG" id="rta:Rta_22560"/>
<dbReference type="PANTHER" id="PTHR15032:SF4">
    <property type="entry name" value="N-ACYL-PHOSPHATIDYLETHANOLAMINE-HYDROLYZING PHOSPHOLIPASE D"/>
    <property type="match status" value="1"/>
</dbReference>
<dbReference type="Pfam" id="PF12706">
    <property type="entry name" value="Lactamase_B_2"/>
    <property type="match status" value="1"/>
</dbReference>
<organism evidence="2 3">
    <name type="scientific">Ramlibacter tataouinensis (strain ATCC BAA-407 / DSM 14655 / LMG 21543 / TTB310)</name>
    <dbReference type="NCBI Taxonomy" id="365046"/>
    <lineage>
        <taxon>Bacteria</taxon>
        <taxon>Pseudomonadati</taxon>
        <taxon>Pseudomonadota</taxon>
        <taxon>Betaproteobacteria</taxon>
        <taxon>Burkholderiales</taxon>
        <taxon>Comamonadaceae</taxon>
        <taxon>Ramlibacter</taxon>
    </lineage>
</organism>
<dbReference type="GO" id="GO:0005737">
    <property type="term" value="C:cytoplasm"/>
    <property type="evidence" value="ECO:0007669"/>
    <property type="project" value="TreeGrafter"/>
</dbReference>
<dbReference type="PANTHER" id="PTHR15032">
    <property type="entry name" value="N-ACYL-PHOSPHATIDYLETHANOLAMINE-HYDROLYZING PHOSPHOLIPASE D"/>
    <property type="match status" value="1"/>
</dbReference>
<dbReference type="eggNOG" id="COG2220">
    <property type="taxonomic scope" value="Bacteria"/>
</dbReference>
<reference evidence="3" key="1">
    <citation type="submission" date="2006-01" db="EMBL/GenBank/DDBJ databases">
        <title>Genome of the cyst-dividing bacterium Ramlibacter tataouinensis.</title>
        <authorList>
            <person name="Barakat M."/>
            <person name="Ortet P."/>
            <person name="De Luca G."/>
            <person name="Jourlin-Castelli C."/>
            <person name="Ansaldi M."/>
            <person name="Py B."/>
            <person name="Fichant G."/>
            <person name="Coutinho P."/>
            <person name="Voulhoux R."/>
            <person name="Bastien O."/>
            <person name="Roy S."/>
            <person name="Marechal E."/>
            <person name="Henrissat B."/>
            <person name="Quentin Y."/>
            <person name="Noirot P."/>
            <person name="Filloux A."/>
            <person name="Mejean V."/>
            <person name="DuBow M."/>
            <person name="Barras F."/>
            <person name="Heulin T."/>
        </authorList>
    </citation>
    <scope>NUCLEOTIDE SEQUENCE [LARGE SCALE GENOMIC DNA]</scope>
    <source>
        <strain evidence="3">ATCC BAA-407 / DSM 14655 / LMG 21543 / TTB310</strain>
    </source>
</reference>
<dbReference type="Proteomes" id="UP000008385">
    <property type="component" value="Chromosome"/>
</dbReference>
<evidence type="ECO:0000313" key="3">
    <source>
        <dbReference type="Proteomes" id="UP000008385"/>
    </source>
</evidence>
<dbReference type="HOGENOM" id="CLU_020884_0_2_4"/>